<proteinExistence type="predicted"/>
<evidence type="ECO:0000313" key="1">
    <source>
        <dbReference type="EMBL" id="GAI69127.1"/>
    </source>
</evidence>
<gene>
    <name evidence="1" type="ORF">S12H4_06354</name>
</gene>
<sequence length="167" mass="16779">MPLLRIDSYPGVKHIFIAGERIADLATVELLPGERQVRMGSTGNECIAAGVARGTVASGALVRVVTQGIVSGVKTASGYTVEAKDTLAIATSGCAVPFNNLTANLLSGAPTSGGIAIDEGEFVATSGPHAALSGQAVNTNIAAGRVLGRALTSGASGYPIQMLVCLE</sequence>
<reference evidence="1" key="1">
    <citation type="journal article" date="2014" name="Front. Microbiol.">
        <title>High frequency of phylogenetically diverse reductive dehalogenase-homologous genes in deep subseafloor sedimentary metagenomes.</title>
        <authorList>
            <person name="Kawai M."/>
            <person name="Futagami T."/>
            <person name="Toyoda A."/>
            <person name="Takaki Y."/>
            <person name="Nishi S."/>
            <person name="Hori S."/>
            <person name="Arai W."/>
            <person name="Tsubouchi T."/>
            <person name="Morono Y."/>
            <person name="Uchiyama I."/>
            <person name="Ito T."/>
            <person name="Fujiyama A."/>
            <person name="Inagaki F."/>
            <person name="Takami H."/>
        </authorList>
    </citation>
    <scope>NUCLEOTIDE SEQUENCE</scope>
    <source>
        <strain evidence="1">Expedition CK06-06</strain>
    </source>
</reference>
<protein>
    <recommendedName>
        <fullName evidence="2">DUF2190 domain-containing protein</fullName>
    </recommendedName>
</protein>
<evidence type="ECO:0008006" key="2">
    <source>
        <dbReference type="Google" id="ProtNLM"/>
    </source>
</evidence>
<accession>X1QKW7</accession>
<dbReference type="EMBL" id="BARW01002223">
    <property type="protein sequence ID" value="GAI69127.1"/>
    <property type="molecule type" value="Genomic_DNA"/>
</dbReference>
<dbReference type="AlphaFoldDB" id="X1QKW7"/>
<comment type="caution">
    <text evidence="1">The sequence shown here is derived from an EMBL/GenBank/DDBJ whole genome shotgun (WGS) entry which is preliminary data.</text>
</comment>
<organism evidence="1">
    <name type="scientific">marine sediment metagenome</name>
    <dbReference type="NCBI Taxonomy" id="412755"/>
    <lineage>
        <taxon>unclassified sequences</taxon>
        <taxon>metagenomes</taxon>
        <taxon>ecological metagenomes</taxon>
    </lineage>
</organism>
<name>X1QKW7_9ZZZZ</name>